<feature type="transmembrane region" description="Helical" evidence="1">
    <location>
        <begin position="147"/>
        <end position="167"/>
    </location>
</feature>
<gene>
    <name evidence="2" type="ORF">POCTA_138.1.T0150383</name>
</gene>
<sequence>MMLNLQLQQLTKSKYNIDFSIQNDYLDNLITFIQKQYRQLVQLLQSFIDLQKYAQSYYKQIRFRDRLQSFCLYLKQWQLLNIFIIVLIIYLKICLKLAIQKLKELRIKRHISYVNVKQQEICFQQKFANKRTTFIVLHFQFHYLSTLSYCLGWSYFIIIFIYCFLYFKGYNCQEIIDMEHTQSTRKSQEENCISRSYIYVQGIFQNKLLNYTVVNPFIFAIFSAEESNLNKSFRFYNLVIKYAFQCQYLFRKTQSQIQQSQMKKLTSLLSQALGQFQRYLSSLFVSRQTSYSREDIVSLPSSHVFILYNFCIKLNVYQYLILKNKQDCHGCAFSLLSFLFQCFSFLADHNFYKNCYIQNHF</sequence>
<evidence type="ECO:0000256" key="1">
    <source>
        <dbReference type="SAM" id="Phobius"/>
    </source>
</evidence>
<evidence type="ECO:0000313" key="2">
    <source>
        <dbReference type="EMBL" id="CAD8144050.1"/>
    </source>
</evidence>
<reference evidence="2" key="1">
    <citation type="submission" date="2021-01" db="EMBL/GenBank/DDBJ databases">
        <authorList>
            <consortium name="Genoscope - CEA"/>
            <person name="William W."/>
        </authorList>
    </citation>
    <scope>NUCLEOTIDE SEQUENCE</scope>
</reference>
<keyword evidence="3" id="KW-1185">Reference proteome</keyword>
<dbReference type="Proteomes" id="UP000683925">
    <property type="component" value="Unassembled WGS sequence"/>
</dbReference>
<accession>A0A8S1SVD1</accession>
<comment type="caution">
    <text evidence="2">The sequence shown here is derived from an EMBL/GenBank/DDBJ whole genome shotgun (WGS) entry which is preliminary data.</text>
</comment>
<dbReference type="AlphaFoldDB" id="A0A8S1SVD1"/>
<name>A0A8S1SVD1_PAROT</name>
<evidence type="ECO:0008006" key="4">
    <source>
        <dbReference type="Google" id="ProtNLM"/>
    </source>
</evidence>
<protein>
    <recommendedName>
        <fullName evidence="4">Transmembrane protein</fullName>
    </recommendedName>
</protein>
<organism evidence="2 3">
    <name type="scientific">Paramecium octaurelia</name>
    <dbReference type="NCBI Taxonomy" id="43137"/>
    <lineage>
        <taxon>Eukaryota</taxon>
        <taxon>Sar</taxon>
        <taxon>Alveolata</taxon>
        <taxon>Ciliophora</taxon>
        <taxon>Intramacronucleata</taxon>
        <taxon>Oligohymenophorea</taxon>
        <taxon>Peniculida</taxon>
        <taxon>Parameciidae</taxon>
        <taxon>Paramecium</taxon>
    </lineage>
</organism>
<proteinExistence type="predicted"/>
<feature type="transmembrane region" description="Helical" evidence="1">
    <location>
        <begin position="79"/>
        <end position="99"/>
    </location>
</feature>
<keyword evidence="1" id="KW-1133">Transmembrane helix</keyword>
<keyword evidence="1" id="KW-0472">Membrane</keyword>
<keyword evidence="1" id="KW-0812">Transmembrane</keyword>
<dbReference type="EMBL" id="CAJJDP010000015">
    <property type="protein sequence ID" value="CAD8144050.1"/>
    <property type="molecule type" value="Genomic_DNA"/>
</dbReference>
<evidence type="ECO:0000313" key="3">
    <source>
        <dbReference type="Proteomes" id="UP000683925"/>
    </source>
</evidence>